<evidence type="ECO:0000313" key="2">
    <source>
        <dbReference type="EMBL" id="BAV59423.1"/>
    </source>
</evidence>
<dbReference type="AlphaFoldDB" id="A0A1C9ZTE5"/>
<organism evidence="2">
    <name type="scientific">Candidatus Endomicrobium sp. MdDo-005</name>
    <dbReference type="NCBI Taxonomy" id="1837115"/>
    <lineage>
        <taxon>Bacteria</taxon>
        <taxon>Pseudomonadati</taxon>
        <taxon>Elusimicrobiota</taxon>
        <taxon>Endomicrobiia</taxon>
        <taxon>Endomicrobiales</taxon>
        <taxon>Endomicrobiaceae</taxon>
        <taxon>Endomicrobium</taxon>
    </lineage>
</organism>
<dbReference type="InterPro" id="IPR006935">
    <property type="entry name" value="Helicase/UvrB_N"/>
</dbReference>
<protein>
    <submittedName>
        <fullName evidence="2">Type III restriction enzyme</fullName>
    </submittedName>
</protein>
<proteinExistence type="predicted"/>
<accession>A0A1C9ZTE5</accession>
<dbReference type="Pfam" id="PF19778">
    <property type="entry name" value="RE_endonuc"/>
    <property type="match status" value="1"/>
</dbReference>
<dbReference type="InterPro" id="IPR045572">
    <property type="entry name" value="RE_endonuc_C"/>
</dbReference>
<name>A0A1C9ZTE5_9BACT</name>
<dbReference type="GO" id="GO:0015668">
    <property type="term" value="F:type III site-specific deoxyribonuclease activity"/>
    <property type="evidence" value="ECO:0007669"/>
    <property type="project" value="InterPro"/>
</dbReference>
<dbReference type="Gene3D" id="3.40.50.300">
    <property type="entry name" value="P-loop containing nucleotide triphosphate hydrolases"/>
    <property type="match status" value="2"/>
</dbReference>
<dbReference type="SUPFAM" id="SSF52540">
    <property type="entry name" value="P-loop containing nucleoside triphosphate hydrolases"/>
    <property type="match status" value="2"/>
</dbReference>
<evidence type="ECO:0000259" key="1">
    <source>
        <dbReference type="PROSITE" id="PS51192"/>
    </source>
</evidence>
<feature type="domain" description="Helicase ATP-binding" evidence="1">
    <location>
        <begin position="50"/>
        <end position="236"/>
    </location>
</feature>
<reference evidence="2" key="1">
    <citation type="journal article" date="2016" name="Genome Biol. Evol.">
        <title>Comparison of intracellular "Ca. Endomicrobium trichonymphae" genomovars illuminates the requirement and decay of defense systems against foreign DNA.</title>
        <authorList>
            <person name="Izawa K."/>
            <person name="Kuwahara H."/>
            <person name="Kihara K."/>
            <person name="Yuki M."/>
            <person name="Lo N."/>
            <person name="Ito T."/>
            <person name="Ohkuma M."/>
            <person name="Hongoh Y."/>
        </authorList>
    </citation>
    <scope>NUCLEOTIDE SEQUENCE</scope>
    <source>
        <strain evidence="2">MdDo-005</strain>
    </source>
</reference>
<dbReference type="EMBL" id="LC153689">
    <property type="protein sequence ID" value="BAV59423.1"/>
    <property type="molecule type" value="Genomic_DNA"/>
</dbReference>
<sequence length="960" mass="111841">MKFEHQRFQEECVDNIISVLNDFDFESGDAAGLAESLKSFYSDSGTAVPVRDISQKLKLDVLMETGTGKTFTYLKTIFEINKQFKINKFIIFVPRKAIRQVLLQNIELTKEFFYADDKYKKYLEVYTYEGDVSSIMKGYLRNSDELSVLVLTNSSIDKDANKLRRTNEFFGMAGDALDKIKKLRPVVIIDEPHLLKGKKFTKVFETFNALYIRFGATFPREQEHKLSNAVYVLDSISAFRKHLVKKISVNTVFSETDNLKLVRSDLKAKTAEFVWKKNDMESEGRILRINEDIGAATGLTEYSGVSIVKIMKDKVYFSNRREFESKNSFNLSESEMETMIGQTIKLHFEKEEKLFAKGIKELSLFFIPSVPDFRGNNPKIRNMFEQTYKKIRKEFYSKTKNSRYKKYLDRDFDSEGRLTVCEGYFSGDKGSSAEEKEKTGVDLILKDRESLLSFETPLRFIFSVWALQEGWDNPNIFNLCKLASSTSEISKRQQVGRGLRLAVNQSGSRVIINNAESENDFYEVNTLDVVVSSQEMNFIEEIQREINKNSFTLCSEYFEPADFEIIGFNKDESLQIVNTLRDNKAAEFAEDKNKYLKKPCFEAFIKDKNNREKFNFLSDEKYSLLIGAVDEKAKVENYIINGQNKQKVNIRENKLKEFRELWETINRKAEIIYRDIDENLLTDAIAKKFNEENIKQVLVRVEKKEYDPKTNKINACKEDILGHADFFKDNKFDGFINEFRNKYPLNFIINLFNKIDVGKVKNNPKQARRILDEIIKAEIHNNIVEKVDYKFSTEIKITSLQEASGEYKKSIESRFLGRTYEDKTEVKDNYLYDKLVYDSYIERDIIINTNDPSKVGDSKVTVFAKLPEISIPTPYKKYNPDFAYLIETGDKSKKLFLIVETKGYESEKDIPNEEKKKINYAERFFKRLQELYPDIKIAYEKRINKTSLADIINSVVNHQN</sequence>
<dbReference type="GO" id="GO:0003677">
    <property type="term" value="F:DNA binding"/>
    <property type="evidence" value="ECO:0007669"/>
    <property type="project" value="InterPro"/>
</dbReference>
<dbReference type="Pfam" id="PF04851">
    <property type="entry name" value="ResIII"/>
    <property type="match status" value="1"/>
</dbReference>
<dbReference type="PROSITE" id="PS51192">
    <property type="entry name" value="HELICASE_ATP_BIND_1"/>
    <property type="match status" value="1"/>
</dbReference>
<dbReference type="InterPro" id="IPR027417">
    <property type="entry name" value="P-loop_NTPase"/>
</dbReference>
<dbReference type="InterPro" id="IPR014001">
    <property type="entry name" value="Helicase_ATP-bd"/>
</dbReference>
<dbReference type="REBASE" id="251361">
    <property type="entry name" value="Esp005ORFWP"/>
</dbReference>
<dbReference type="GO" id="GO:0005524">
    <property type="term" value="F:ATP binding"/>
    <property type="evidence" value="ECO:0007669"/>
    <property type="project" value="InterPro"/>
</dbReference>